<dbReference type="Proteomes" id="UP000501602">
    <property type="component" value="Chromosome"/>
</dbReference>
<dbReference type="KEGG" id="fes:HER31_17395"/>
<name>A0A6H1UHJ0_9GAMM</name>
<dbReference type="InterPro" id="IPR010239">
    <property type="entry name" value="CHP02001"/>
</dbReference>
<feature type="signal peptide" evidence="1">
    <location>
        <begin position="1"/>
        <end position="22"/>
    </location>
</feature>
<organism evidence="2 3">
    <name type="scientific">Ferrimonas lipolytica</name>
    <dbReference type="NCBI Taxonomy" id="2724191"/>
    <lineage>
        <taxon>Bacteria</taxon>
        <taxon>Pseudomonadati</taxon>
        <taxon>Pseudomonadota</taxon>
        <taxon>Gammaproteobacteria</taxon>
        <taxon>Alteromonadales</taxon>
        <taxon>Ferrimonadaceae</taxon>
        <taxon>Ferrimonas</taxon>
    </lineage>
</organism>
<dbReference type="RefSeq" id="WP_168662548.1">
    <property type="nucleotide sequence ID" value="NZ_CP051180.1"/>
</dbReference>
<keyword evidence="3" id="KW-1185">Reference proteome</keyword>
<evidence type="ECO:0008006" key="4">
    <source>
        <dbReference type="Google" id="ProtNLM"/>
    </source>
</evidence>
<reference evidence="2 3" key="1">
    <citation type="submission" date="2020-04" db="EMBL/GenBank/DDBJ databases">
        <title>Ferrimonas sp. S7 isolated from sea water.</title>
        <authorList>
            <person name="Bae S.S."/>
            <person name="Baek K."/>
        </authorList>
    </citation>
    <scope>NUCLEOTIDE SEQUENCE [LARGE SCALE GENOMIC DNA]</scope>
    <source>
        <strain evidence="2 3">S7</strain>
    </source>
</reference>
<dbReference type="AlphaFoldDB" id="A0A6H1UHJ0"/>
<sequence length="214" mass="23187">MMKNYINSGLAAVLLASTGSVAAVELGNGTSLSFNAALVSNYLFRGVTLSDDDFAGQAGADLEHESGLYAGIWGSSYDNGGDTEYEIDWWAGYGFDVNENVSLDFGVTRYYYADVGGHTTEYYAGAGVYGLGLGVFYDETLESWYFEGNYDFDIAENTTLSTHAGYAEPDEGDGAYDLGVTVAYSFNDYAEAFGGVVYHEDEDEAFVIGVNFYY</sequence>
<gene>
    <name evidence="2" type="ORF">HER31_17395</name>
</gene>
<dbReference type="NCBIfam" id="TIGR02001">
    <property type="entry name" value="gcw_chp"/>
    <property type="match status" value="1"/>
</dbReference>
<keyword evidence="1" id="KW-0732">Signal</keyword>
<protein>
    <recommendedName>
        <fullName evidence="4">Outer membrane protein beta-barrel domain-containing protein</fullName>
    </recommendedName>
</protein>
<evidence type="ECO:0000313" key="3">
    <source>
        <dbReference type="Proteomes" id="UP000501602"/>
    </source>
</evidence>
<proteinExistence type="predicted"/>
<evidence type="ECO:0000256" key="1">
    <source>
        <dbReference type="SAM" id="SignalP"/>
    </source>
</evidence>
<dbReference type="EMBL" id="CP051180">
    <property type="protein sequence ID" value="QIZ78514.1"/>
    <property type="molecule type" value="Genomic_DNA"/>
</dbReference>
<evidence type="ECO:0000313" key="2">
    <source>
        <dbReference type="EMBL" id="QIZ78514.1"/>
    </source>
</evidence>
<dbReference type="Pfam" id="PF09694">
    <property type="entry name" value="Gcw_chp"/>
    <property type="match status" value="1"/>
</dbReference>
<feature type="chain" id="PRO_5026287366" description="Outer membrane protein beta-barrel domain-containing protein" evidence="1">
    <location>
        <begin position="23"/>
        <end position="214"/>
    </location>
</feature>
<accession>A0A6H1UHJ0</accession>